<organism evidence="4 5">
    <name type="scientific">Spirochaeta isovalerica</name>
    <dbReference type="NCBI Taxonomy" id="150"/>
    <lineage>
        <taxon>Bacteria</taxon>
        <taxon>Pseudomonadati</taxon>
        <taxon>Spirochaetota</taxon>
        <taxon>Spirochaetia</taxon>
        <taxon>Spirochaetales</taxon>
        <taxon>Spirochaetaceae</taxon>
        <taxon>Spirochaeta</taxon>
    </lineage>
</organism>
<dbReference type="SUPFAM" id="SSF51445">
    <property type="entry name" value="(Trans)glycosidases"/>
    <property type="match status" value="1"/>
</dbReference>
<evidence type="ECO:0000259" key="3">
    <source>
        <dbReference type="SMART" id="SM00642"/>
    </source>
</evidence>
<protein>
    <submittedName>
        <fullName evidence="4">Alpha-glucosidase</fullName>
        <ecNumber evidence="4">3.2.1.20</ecNumber>
    </submittedName>
</protein>
<proteinExistence type="predicted"/>
<dbReference type="PANTHER" id="PTHR10357:SF210">
    <property type="entry name" value="MALTODEXTRIN GLUCOSIDASE"/>
    <property type="match status" value="1"/>
</dbReference>
<keyword evidence="1 4" id="KW-0378">Hydrolase</keyword>
<dbReference type="GO" id="GO:0004558">
    <property type="term" value="F:alpha-1,4-glucosidase activity"/>
    <property type="evidence" value="ECO:0007669"/>
    <property type="project" value="UniProtKB-EC"/>
</dbReference>
<keyword evidence="2 4" id="KW-0326">Glycosidase</keyword>
<name>A0A841RBU4_9SPIO</name>
<sequence>MADWKESIHSEVNNVYMSNPAARPGEETTISFRVFKEAPVRSAELRVVICGHSERISMAVTEEDSLFKWWTAKLYISQEEMIHWHFLLHTDEGELFYTRKALETVNPTEDNDFTLLPAFQSPDWIKSAVFYQIFPDRFRNGDPSCGRTTGEYEFDGGSPRVMDWTDEPLEFAEGRCMDFFNGDLAGIREKIPYLKDLGVTAVFLNPIFRAHTAHRYDCTDYFHVDEALGGDEALAELSRALHEEGMKLIVDVSINHTGSNHVWFTKAQADPGSREARYYFPDGKGGFECWWDVPTLPQLNYNSPELRETIIDGDDSLVKHWLKDPWKIDGWRFDVANQVGRRKESQLGFGIWRDVRKAVKSVNPKAYIVGEHWEDTIAYHLGDQWDGAMNYFACGSPLRRWAGEAVRFEAEGPDYPPRRSREYTGFELEQMIRQHYDRIPSQVTGLQLNVFDTHDIHRFHNHEDLFDWDIYRGMIFLQFLLPGTPNIWYGDEVGLKGHALSVEGCRYPMEWREENWDSRFVKLYGTMARLKRDEPALHTGGYKVLYRDNTSFVFARFDREKGFLAILNKSGKRKTLNIPVSVLGNSSRWEDLFTSERFQVEKGILTLNLTARENSMLWADFIL</sequence>
<keyword evidence="5" id="KW-1185">Reference proteome</keyword>
<dbReference type="SUPFAM" id="SSF51011">
    <property type="entry name" value="Glycosyl hydrolase domain"/>
    <property type="match status" value="1"/>
</dbReference>
<dbReference type="Gene3D" id="3.20.20.80">
    <property type="entry name" value="Glycosidases"/>
    <property type="match status" value="1"/>
</dbReference>
<dbReference type="InterPro" id="IPR013783">
    <property type="entry name" value="Ig-like_fold"/>
</dbReference>
<dbReference type="AlphaFoldDB" id="A0A841RBU4"/>
<dbReference type="EC" id="3.2.1.20" evidence="4"/>
<evidence type="ECO:0000313" key="5">
    <source>
        <dbReference type="Proteomes" id="UP000587760"/>
    </source>
</evidence>
<dbReference type="Proteomes" id="UP000587760">
    <property type="component" value="Unassembled WGS sequence"/>
</dbReference>
<evidence type="ECO:0000313" key="4">
    <source>
        <dbReference type="EMBL" id="MBB6481445.1"/>
    </source>
</evidence>
<evidence type="ECO:0000256" key="1">
    <source>
        <dbReference type="ARBA" id="ARBA00022801"/>
    </source>
</evidence>
<evidence type="ECO:0000256" key="2">
    <source>
        <dbReference type="ARBA" id="ARBA00023295"/>
    </source>
</evidence>
<dbReference type="CDD" id="cd02857">
    <property type="entry name" value="E_set_CDase_PDE_N"/>
    <property type="match status" value="1"/>
</dbReference>
<dbReference type="EMBL" id="JACHGJ010000006">
    <property type="protein sequence ID" value="MBB6481445.1"/>
    <property type="molecule type" value="Genomic_DNA"/>
</dbReference>
<dbReference type="InterPro" id="IPR004185">
    <property type="entry name" value="Glyco_hydro_13_lg-like_dom"/>
</dbReference>
<dbReference type="RefSeq" id="WP_184747691.1">
    <property type="nucleotide sequence ID" value="NZ_JACHGJ010000006.1"/>
</dbReference>
<dbReference type="Gene3D" id="2.60.40.10">
    <property type="entry name" value="Immunoglobulins"/>
    <property type="match status" value="1"/>
</dbReference>
<dbReference type="Gene3D" id="2.60.40.1180">
    <property type="entry name" value="Golgi alpha-mannosidase II"/>
    <property type="match status" value="1"/>
</dbReference>
<gene>
    <name evidence="4" type="ORF">HNR50_003125</name>
</gene>
<dbReference type="InterPro" id="IPR013780">
    <property type="entry name" value="Glyco_hydro_b"/>
</dbReference>
<accession>A0A841RBU4</accession>
<dbReference type="InterPro" id="IPR017853">
    <property type="entry name" value="GH"/>
</dbReference>
<dbReference type="CDD" id="cd11338">
    <property type="entry name" value="AmyAc_CMD"/>
    <property type="match status" value="1"/>
</dbReference>
<dbReference type="SUPFAM" id="SSF81296">
    <property type="entry name" value="E set domains"/>
    <property type="match status" value="1"/>
</dbReference>
<dbReference type="InterPro" id="IPR014756">
    <property type="entry name" value="Ig_E-set"/>
</dbReference>
<comment type="caution">
    <text evidence="4">The sequence shown here is derived from an EMBL/GenBank/DDBJ whole genome shotgun (WGS) entry which is preliminary data.</text>
</comment>
<dbReference type="GO" id="GO:0005975">
    <property type="term" value="P:carbohydrate metabolic process"/>
    <property type="evidence" value="ECO:0007669"/>
    <property type="project" value="InterPro"/>
</dbReference>
<dbReference type="InterPro" id="IPR006047">
    <property type="entry name" value="GH13_cat_dom"/>
</dbReference>
<dbReference type="PANTHER" id="PTHR10357">
    <property type="entry name" value="ALPHA-AMYLASE FAMILY MEMBER"/>
    <property type="match status" value="1"/>
</dbReference>
<dbReference type="SMART" id="SM00642">
    <property type="entry name" value="Aamy"/>
    <property type="match status" value="1"/>
</dbReference>
<dbReference type="Pfam" id="PF00128">
    <property type="entry name" value="Alpha-amylase"/>
    <property type="match status" value="1"/>
</dbReference>
<feature type="domain" description="Glycosyl hydrolase family 13 catalytic" evidence="3">
    <location>
        <begin position="132"/>
        <end position="531"/>
    </location>
</feature>
<reference evidence="4 5" key="1">
    <citation type="submission" date="2020-08" db="EMBL/GenBank/DDBJ databases">
        <title>Genomic Encyclopedia of Type Strains, Phase IV (KMG-IV): sequencing the most valuable type-strain genomes for metagenomic binning, comparative biology and taxonomic classification.</title>
        <authorList>
            <person name="Goeker M."/>
        </authorList>
    </citation>
    <scope>NUCLEOTIDE SEQUENCE [LARGE SCALE GENOMIC DNA]</scope>
    <source>
        <strain evidence="4 5">DSM 2461</strain>
    </source>
</reference>